<comment type="caution">
    <text evidence="1">The sequence shown here is derived from an EMBL/GenBank/DDBJ whole genome shotgun (WGS) entry which is preliminary data.</text>
</comment>
<dbReference type="AlphaFoldDB" id="A0A7J9NX16"/>
<evidence type="ECO:0000313" key="1">
    <source>
        <dbReference type="EMBL" id="MBA2851847.1"/>
    </source>
</evidence>
<organism evidence="1 2">
    <name type="scientific">Methanococcus maripaludis</name>
    <name type="common">Methanococcus deltae</name>
    <dbReference type="NCBI Taxonomy" id="39152"/>
    <lineage>
        <taxon>Archaea</taxon>
        <taxon>Methanobacteriati</taxon>
        <taxon>Methanobacteriota</taxon>
        <taxon>Methanomada group</taxon>
        <taxon>Methanococci</taxon>
        <taxon>Methanococcales</taxon>
        <taxon>Methanococcaceae</taxon>
        <taxon>Methanococcus</taxon>
    </lineage>
</organism>
<dbReference type="RefSeq" id="WP_181501666.1">
    <property type="nucleotide sequence ID" value="NZ_JACDUH010000003.1"/>
</dbReference>
<evidence type="ECO:0000313" key="2">
    <source>
        <dbReference type="Proteomes" id="UP000564425"/>
    </source>
</evidence>
<protein>
    <submittedName>
        <fullName evidence="1">Uncharacterized protein</fullName>
    </submittedName>
</protein>
<name>A0A7J9NX16_METMI</name>
<accession>A0A7J9NX16</accession>
<dbReference type="Proteomes" id="UP000564425">
    <property type="component" value="Unassembled WGS sequence"/>
</dbReference>
<dbReference type="EMBL" id="JACDUH010000003">
    <property type="protein sequence ID" value="MBA2851847.1"/>
    <property type="molecule type" value="Genomic_DNA"/>
</dbReference>
<sequence>MINVVLLNINSHTRTYRLFANDLSYTCKSKIPIMPNSIEHSIFRNALGYGSFTDIIDEKTGKPAELVFGIPLNFNQFADVIIFDKAIVFVNSLEHRLFKTKPFDVGIDYSISDNQIHYIDDALQVELLRPDECLRLLHVLDEQKRRYTKLEYYKVLSRRYHDW</sequence>
<gene>
    <name evidence="1" type="ORF">HNP86_002006</name>
</gene>
<proteinExistence type="predicted"/>
<reference evidence="1 2" key="1">
    <citation type="submission" date="2020-07" db="EMBL/GenBank/DDBJ databases">
        <title>Genomic Encyclopedia of Type Strains, Phase IV (KMG-V): Genome sequencing to study the core and pangenomes of soil and plant-associated prokaryotes.</title>
        <authorList>
            <person name="Whitman W."/>
        </authorList>
    </citation>
    <scope>NUCLEOTIDE SEQUENCE [LARGE SCALE GENOMIC DNA]</scope>
    <source>
        <strain evidence="1 2">A1</strain>
    </source>
</reference>